<dbReference type="Pfam" id="PF01476">
    <property type="entry name" value="LysM"/>
    <property type="match status" value="1"/>
</dbReference>
<dbReference type="SMART" id="SM00257">
    <property type="entry name" value="LysM"/>
    <property type="match status" value="1"/>
</dbReference>
<reference evidence="3" key="1">
    <citation type="submission" date="2021-08" db="EMBL/GenBank/DDBJ databases">
        <authorList>
            <person name="Zhang H."/>
            <person name="Xu M."/>
            <person name="Yu Z."/>
            <person name="Yang L."/>
            <person name="Cai Y."/>
        </authorList>
    </citation>
    <scope>NUCLEOTIDE SEQUENCE</scope>
    <source>
        <strain evidence="3">CHL1</strain>
    </source>
</reference>
<dbReference type="Gene3D" id="3.10.350.10">
    <property type="entry name" value="LysM domain"/>
    <property type="match status" value="1"/>
</dbReference>
<evidence type="ECO:0000256" key="1">
    <source>
        <dbReference type="SAM" id="MobiDB-lite"/>
    </source>
</evidence>
<dbReference type="KEGG" id="cmet:K6K41_25885"/>
<dbReference type="PANTHER" id="PTHR34700">
    <property type="entry name" value="POTASSIUM BINDING PROTEIN KBP"/>
    <property type="match status" value="1"/>
</dbReference>
<dbReference type="EMBL" id="CP081869">
    <property type="protein sequence ID" value="QZO02525.1"/>
    <property type="molecule type" value="Genomic_DNA"/>
</dbReference>
<dbReference type="SUPFAM" id="SSF54106">
    <property type="entry name" value="LysM domain"/>
    <property type="match status" value="1"/>
</dbReference>
<dbReference type="InterPro" id="IPR052196">
    <property type="entry name" value="Bact_Kbp"/>
</dbReference>
<dbReference type="InterPro" id="IPR018392">
    <property type="entry name" value="LysM"/>
</dbReference>
<dbReference type="Proteomes" id="UP000825701">
    <property type="component" value="Chromosome"/>
</dbReference>
<feature type="compositionally biased region" description="Low complexity" evidence="1">
    <location>
        <begin position="101"/>
        <end position="122"/>
    </location>
</feature>
<keyword evidence="4" id="KW-1185">Reference proteome</keyword>
<protein>
    <submittedName>
        <fullName evidence="3">LysM peptidoglycan-binding domain-containing protein</fullName>
    </submittedName>
</protein>
<evidence type="ECO:0000259" key="2">
    <source>
        <dbReference type="PROSITE" id="PS51782"/>
    </source>
</evidence>
<evidence type="ECO:0000313" key="3">
    <source>
        <dbReference type="EMBL" id="QZO02525.1"/>
    </source>
</evidence>
<feature type="domain" description="LysM" evidence="2">
    <location>
        <begin position="144"/>
        <end position="193"/>
    </location>
</feature>
<accession>A0A9E6URP8</accession>
<feature type="region of interest" description="Disordered" evidence="1">
    <location>
        <begin position="31"/>
        <end position="138"/>
    </location>
</feature>
<evidence type="ECO:0000313" key="4">
    <source>
        <dbReference type="Proteomes" id="UP000825701"/>
    </source>
</evidence>
<gene>
    <name evidence="3" type="ORF">K6K41_25885</name>
</gene>
<dbReference type="AlphaFoldDB" id="A0A9E6URP8"/>
<proteinExistence type="predicted"/>
<dbReference type="CDD" id="cd00118">
    <property type="entry name" value="LysM"/>
    <property type="match status" value="1"/>
</dbReference>
<dbReference type="PANTHER" id="PTHR34700:SF4">
    <property type="entry name" value="PHAGE-LIKE ELEMENT PBSX PROTEIN XKDP"/>
    <property type="match status" value="1"/>
</dbReference>
<organism evidence="3 4">
    <name type="scientific">Chenggangzhangella methanolivorans</name>
    <dbReference type="NCBI Taxonomy" id="1437009"/>
    <lineage>
        <taxon>Bacteria</taxon>
        <taxon>Pseudomonadati</taxon>
        <taxon>Pseudomonadota</taxon>
        <taxon>Alphaproteobacteria</taxon>
        <taxon>Hyphomicrobiales</taxon>
        <taxon>Methylopilaceae</taxon>
        <taxon>Chenggangzhangella</taxon>
    </lineage>
</organism>
<name>A0A9E6URP8_9HYPH</name>
<dbReference type="PROSITE" id="PS51782">
    <property type="entry name" value="LYSM"/>
    <property type="match status" value="1"/>
</dbReference>
<feature type="compositionally biased region" description="Low complexity" evidence="1">
    <location>
        <begin position="54"/>
        <end position="75"/>
    </location>
</feature>
<feature type="compositionally biased region" description="Low complexity" evidence="1">
    <location>
        <begin position="129"/>
        <end position="138"/>
    </location>
</feature>
<sequence length="206" mass="20467">MRVERGLTEGKYTARVDHVDAAGKVVKRAETGFDYEGEVAAAAPGSQDKTSGRQAAGSPTSAPSGTSGAAGPQAAVEQSSAGGDGLARRDRGAPGEGEGASGEAAAPAANSADAAAAGSPAEGPGGAGAPPVADPANPVVASIDTATVKRGDSLWRISRTAYGQGRRYTIIFSANDKQIRDPDLIYPGQVLVVPNQGAEAAAAEKR</sequence>
<dbReference type="InterPro" id="IPR036779">
    <property type="entry name" value="LysM_dom_sf"/>
</dbReference>